<evidence type="ECO:0000259" key="4">
    <source>
        <dbReference type="Pfam" id="PF17919"/>
    </source>
</evidence>
<accession>A0ABQ9HUI7</accession>
<dbReference type="Proteomes" id="UP001159363">
    <property type="component" value="Chromosome 3"/>
</dbReference>
<sequence length="940" mass="105927">MLFPSRTFHWTAEHDTCSEQLKDNFRQCTMLACHDRSKHLYLQTDANKGIWLFQLGDNQERHIIEFVTKKFGPTEARYDVNEWECLDVVWAHFPGAENQLADKLSRAPNATVAVDDVEREDLLQSTNNTTAPSENHAGCNAIEALPRVVLWLDELQTLAINKQQQCTAIQNKIAEFLQNGSEMWRTRRMLIESRQRQPNSLWWLYVPKQMCEQIAPYAHSSKFAGHPGATQTAKNLFEHFHLQEVTKDVHKHVKECMPCNQFKSIGASGITEQQPRVPTEPYKMVSLDLMDSYPCIPTGERFILVVSDSFSRWTEAYPVSNAHARNIAWALLLQTLARSVHQVRSSTPHHSSVPREGKPDRMMESGSKDPIMPQVNQSTGQSPAAILQGRELTVPWEFAGHQVDNTRKPGQLHITMGSRNRTHTSPANTWTVGLHKRTQIVQKCQKRLLRIRSKVDRAAQSHHQTRGLHYLPSQTVKTHSIAMPSQEGEQTQVTPVASEGEGRTKGSESDGSAIRCLFPTTTPGVETPVRDVEETGEYNGVLPLPRSEHNTNSSTADLEGSDCDVVSPSFQDVAENKPAGMPVVKSSQLDSVLRSSAAMPLGASIAEEHRGTPSVATSVGTKLRRKGITPPSLFKAVTQTAWHGMHHQWWMHHIPTHTCRKSPSSPELALWPSSNQGQPTAMQALQPEAVPHWLPEGETFDVNLTSTGSSWPLELPQPHQLYKVHRDDKNTPGVRVDPWPVDQQTTALAHPELWRRPFYTSSATCLGLQVVQTTSPPALVPAYDRCMGGTLWTRAGAVYKYHHSRRISRLSGSHLAELLQSGYDWCSIGHRLRGQTTAEGATRLWCEWTRVRDIRRREPVWNLSRKIRRVQLPNLVRNLVLLGGECHDGCHTSPYTGRYGGPCTSLYGIWCRVISPYHEAPEHRFQHLTWTLRQQLVRSS</sequence>
<dbReference type="PANTHER" id="PTHR37984">
    <property type="entry name" value="PROTEIN CBG26694"/>
    <property type="match status" value="1"/>
</dbReference>
<dbReference type="Gene3D" id="1.10.340.70">
    <property type="match status" value="1"/>
</dbReference>
<evidence type="ECO:0000256" key="3">
    <source>
        <dbReference type="SAM" id="MobiDB-lite"/>
    </source>
</evidence>
<evidence type="ECO:0000256" key="2">
    <source>
        <dbReference type="ARBA" id="ARBA00023268"/>
    </source>
</evidence>
<feature type="region of interest" description="Disordered" evidence="3">
    <location>
        <begin position="483"/>
        <end position="513"/>
    </location>
</feature>
<feature type="region of interest" description="Disordered" evidence="3">
    <location>
        <begin position="343"/>
        <end position="367"/>
    </location>
</feature>
<evidence type="ECO:0000313" key="6">
    <source>
        <dbReference type="EMBL" id="KAJ8888058.1"/>
    </source>
</evidence>
<protein>
    <recommendedName>
        <fullName evidence="1">RNA-directed DNA polymerase</fullName>
        <ecNumber evidence="1">2.7.7.49</ecNumber>
    </recommendedName>
</protein>
<proteinExistence type="predicted"/>
<dbReference type="EMBL" id="JARBHB010000003">
    <property type="protein sequence ID" value="KAJ8888058.1"/>
    <property type="molecule type" value="Genomic_DNA"/>
</dbReference>
<dbReference type="Gene3D" id="3.30.420.10">
    <property type="entry name" value="Ribonuclease H-like superfamily/Ribonuclease H"/>
    <property type="match status" value="1"/>
</dbReference>
<keyword evidence="7" id="KW-1185">Reference proteome</keyword>
<dbReference type="InterPro" id="IPR050951">
    <property type="entry name" value="Retrovirus_Pol_polyprotein"/>
</dbReference>
<feature type="compositionally biased region" description="Basic and acidic residues" evidence="3">
    <location>
        <begin position="353"/>
        <end position="367"/>
    </location>
</feature>
<feature type="domain" description="Reverse transcriptase/retrotransposon-derived protein RNase H-like" evidence="4">
    <location>
        <begin position="10"/>
        <end position="91"/>
    </location>
</feature>
<dbReference type="EC" id="2.7.7.49" evidence="1"/>
<dbReference type="InterPro" id="IPR041588">
    <property type="entry name" value="Integrase_H2C2"/>
</dbReference>
<dbReference type="PANTHER" id="PTHR37984:SF5">
    <property type="entry name" value="PROTEIN NYNRIN-LIKE"/>
    <property type="match status" value="1"/>
</dbReference>
<name>A0ABQ9HUI7_9NEOP</name>
<organism evidence="6 7">
    <name type="scientific">Dryococelus australis</name>
    <dbReference type="NCBI Taxonomy" id="614101"/>
    <lineage>
        <taxon>Eukaryota</taxon>
        <taxon>Metazoa</taxon>
        <taxon>Ecdysozoa</taxon>
        <taxon>Arthropoda</taxon>
        <taxon>Hexapoda</taxon>
        <taxon>Insecta</taxon>
        <taxon>Pterygota</taxon>
        <taxon>Neoptera</taxon>
        <taxon>Polyneoptera</taxon>
        <taxon>Phasmatodea</taxon>
        <taxon>Verophasmatodea</taxon>
        <taxon>Anareolatae</taxon>
        <taxon>Phasmatidae</taxon>
        <taxon>Eurycanthinae</taxon>
        <taxon>Dryococelus</taxon>
    </lineage>
</organism>
<dbReference type="Pfam" id="PF17921">
    <property type="entry name" value="Integrase_H2C2"/>
    <property type="match status" value="1"/>
</dbReference>
<dbReference type="InterPro" id="IPR041577">
    <property type="entry name" value="RT_RNaseH_2"/>
</dbReference>
<evidence type="ECO:0000256" key="1">
    <source>
        <dbReference type="ARBA" id="ARBA00012493"/>
    </source>
</evidence>
<evidence type="ECO:0000313" key="7">
    <source>
        <dbReference type="Proteomes" id="UP001159363"/>
    </source>
</evidence>
<feature type="domain" description="Integrase zinc-binding" evidence="5">
    <location>
        <begin position="206"/>
        <end position="264"/>
    </location>
</feature>
<evidence type="ECO:0000259" key="5">
    <source>
        <dbReference type="Pfam" id="PF17921"/>
    </source>
</evidence>
<dbReference type="InterPro" id="IPR043502">
    <property type="entry name" value="DNA/RNA_pol_sf"/>
</dbReference>
<dbReference type="SUPFAM" id="SSF53098">
    <property type="entry name" value="Ribonuclease H-like"/>
    <property type="match status" value="1"/>
</dbReference>
<dbReference type="SUPFAM" id="SSF56672">
    <property type="entry name" value="DNA/RNA polymerases"/>
    <property type="match status" value="1"/>
</dbReference>
<dbReference type="Pfam" id="PF17919">
    <property type="entry name" value="RT_RNaseH_2"/>
    <property type="match status" value="1"/>
</dbReference>
<gene>
    <name evidence="6" type="ORF">PR048_007544</name>
</gene>
<keyword evidence="2" id="KW-0511">Multifunctional enzyme</keyword>
<feature type="region of interest" description="Disordered" evidence="3">
    <location>
        <begin position="539"/>
        <end position="560"/>
    </location>
</feature>
<dbReference type="InterPro" id="IPR012337">
    <property type="entry name" value="RNaseH-like_sf"/>
</dbReference>
<reference evidence="6 7" key="1">
    <citation type="submission" date="2023-02" db="EMBL/GenBank/DDBJ databases">
        <title>LHISI_Scaffold_Assembly.</title>
        <authorList>
            <person name="Stuart O.P."/>
            <person name="Cleave R."/>
            <person name="Magrath M.J.L."/>
            <person name="Mikheyev A.S."/>
        </authorList>
    </citation>
    <scope>NUCLEOTIDE SEQUENCE [LARGE SCALE GENOMIC DNA]</scope>
    <source>
        <strain evidence="6">Daus_M_001</strain>
        <tissue evidence="6">Leg muscle</tissue>
    </source>
</reference>
<comment type="caution">
    <text evidence="6">The sequence shown here is derived from an EMBL/GenBank/DDBJ whole genome shotgun (WGS) entry which is preliminary data.</text>
</comment>
<dbReference type="InterPro" id="IPR036397">
    <property type="entry name" value="RNaseH_sf"/>
</dbReference>